<organism evidence="2 3">
    <name type="scientific">Pseudotevenvirus RB43</name>
    <dbReference type="NCBI Taxonomy" id="115991"/>
    <lineage>
        <taxon>Viruses</taxon>
        <taxon>Duplodnaviria</taxon>
        <taxon>Heunggongvirae</taxon>
        <taxon>Uroviricota</taxon>
        <taxon>Caudoviricetes</taxon>
        <taxon>Pantevenvirales</taxon>
        <taxon>Straboviridae</taxon>
        <taxon>Pseudotevenvirus</taxon>
    </lineage>
</organism>
<dbReference type="EMBL" id="HE858210">
    <property type="protein sequence ID" value="CCK73863.1"/>
    <property type="molecule type" value="Genomic_DNA"/>
</dbReference>
<evidence type="ECO:0000313" key="4">
    <source>
        <dbReference type="Proteomes" id="UP000211060"/>
    </source>
</evidence>
<reference evidence="1" key="1">
    <citation type="thesis" date="2012" institute="CNRS">
        <title>Hsp70 in life cycle of bacteriophages.</title>
        <authorList>
            <person name="Perrody E.P."/>
        </authorList>
    </citation>
    <scope>NUCLEOTIDE SEQUENCE</scope>
    <source>
        <strain evidence="1">RB43-GVA</strain>
    </source>
</reference>
<dbReference type="Proteomes" id="UP000211060">
    <property type="component" value="Segment"/>
</dbReference>
<name>K0NXN6_9CAUD</name>
<reference evidence="3 4" key="2">
    <citation type="journal article" date="2012" name="PLoS Genet.">
        <title>A Bacteriophage-Encoded J-Domain Protein Interacts with the DnaK/Hsp70 Chaperone and Stabilizes the Heat-Shock Factor ?(32) of Escherichia coli.</title>
        <authorList>
            <person name="Perrody E."/>
            <person name="Cirinesi A.M."/>
            <person name="Desplats C."/>
            <person name="Keppel F."/>
            <person name="Schwager F."/>
            <person name="Tranier S."/>
            <person name="Georgopoulos C."/>
            <person name="Genevaux P."/>
        </authorList>
    </citation>
    <scope>NUCLEOTIDE SEQUENCE [LARGE SCALE GENOMIC DNA]</scope>
    <source>
        <strain evidence="2">RB43-GVA</strain>
    </source>
</reference>
<protein>
    <submittedName>
        <fullName evidence="2">Uncharacterized protein</fullName>
    </submittedName>
</protein>
<sequence>MGIDPNFDMQYITHIETKQTKERIMKNLEAKVVKALVKNGFNEKDAVAMVENNLNDALKIRPEAKPAKLAEVIVCIM</sequence>
<dbReference type="Proteomes" id="UP000001467">
    <property type="component" value="Segment"/>
</dbReference>
<dbReference type="EMBL" id="HE981739">
    <property type="protein sequence ID" value="CCL97480.1"/>
    <property type="molecule type" value="Genomic_DNA"/>
</dbReference>
<evidence type="ECO:0000313" key="2">
    <source>
        <dbReference type="EMBL" id="CCL97480.1"/>
    </source>
</evidence>
<accession>K0NXN6</accession>
<proteinExistence type="predicted"/>
<evidence type="ECO:0000313" key="1">
    <source>
        <dbReference type="EMBL" id="CCK73863.1"/>
    </source>
</evidence>
<evidence type="ECO:0000313" key="3">
    <source>
        <dbReference type="Proteomes" id="UP000001467"/>
    </source>
</evidence>